<dbReference type="EMBL" id="LT906462">
    <property type="protein sequence ID" value="SNV69097.1"/>
    <property type="molecule type" value="Genomic_DNA"/>
</dbReference>
<dbReference type="AlphaFoldDB" id="A0A239ZDW6"/>
<protein>
    <submittedName>
        <fullName evidence="3">Protein of uncharacterized function (DUF3706)</fullName>
    </submittedName>
</protein>
<dbReference type="InterPro" id="IPR041688">
    <property type="entry name" value="PRTase_2"/>
</dbReference>
<proteinExistence type="predicted"/>
<evidence type="ECO:0000259" key="1">
    <source>
        <dbReference type="Pfam" id="PF12500"/>
    </source>
</evidence>
<name>A0A239ZDW6_9STAP</name>
<organism evidence="3 4">
    <name type="scientific">Mammaliicoccus stepanovicii</name>
    <dbReference type="NCBI Taxonomy" id="643214"/>
    <lineage>
        <taxon>Bacteria</taxon>
        <taxon>Bacillati</taxon>
        <taxon>Bacillota</taxon>
        <taxon>Bacilli</taxon>
        <taxon>Bacillales</taxon>
        <taxon>Staphylococcaceae</taxon>
        <taxon>Mammaliicoccus</taxon>
    </lineage>
</organism>
<accession>A0A239ZDW6</accession>
<evidence type="ECO:0000313" key="3">
    <source>
        <dbReference type="EMBL" id="SNV69097.1"/>
    </source>
</evidence>
<dbReference type="OrthoDB" id="56827at2"/>
<dbReference type="KEGG" id="sste:SAMEA4384403_1458"/>
<evidence type="ECO:0000313" key="4">
    <source>
        <dbReference type="Proteomes" id="UP000242084"/>
    </source>
</evidence>
<feature type="domain" description="Orotate phosphoribosyltransferase-like" evidence="2">
    <location>
        <begin position="45"/>
        <end position="252"/>
    </location>
</feature>
<sequence>MSQESKVFPLDNDKQVEVKVTHNRFNFQIDEMLAITQEEHSEFPFIPVSPSLGYSRALYPEKPLLVGLLLGFLYHEALTGETDERILMLEKALNGHSRGKMIQALNLVEASKLGHYPPSRFLGLSERAVNLGQSIFSLFDDEVMFLASTRDKIISHPPLLDHSDIVDSEERLYFYTNSKDFFDNDERIAIIDNHLLNAKSVLNLIKKIHDKYPSREMYTVLTPIDLRSNEVKETFAALERELNIKINIISLMTFDVEIQDKETVTPKLASNELLKNNVQETKVQYHSLRNVINDYFIVKAQNMLRDGTIHDNPYFISTGRFTLNGKEQQVSESLFQRMGELLNDFLDDSPKMVIGVGEFLYVPLQIARYLPGEEIRVQGTTRFNFDSSTLNHSNKKISFMSPLERTITHYLYNLEVDRYDQIIVFVERLRHKTEIDDLVQQLKVLGAKSILVIEMTSIAFNEDRVY</sequence>
<gene>
    <name evidence="3" type="ORF">SAMEA4384403_01458</name>
</gene>
<dbReference type="Pfam" id="PF15609">
    <property type="entry name" value="PRTase_2"/>
    <property type="match status" value="1"/>
</dbReference>
<dbReference type="Proteomes" id="UP000242084">
    <property type="component" value="Chromosome 1"/>
</dbReference>
<dbReference type="Pfam" id="PF12500">
    <property type="entry name" value="TRSP"/>
    <property type="match status" value="1"/>
</dbReference>
<dbReference type="RefSeq" id="WP_095088165.1">
    <property type="nucleotide sequence ID" value="NZ_BMDM01000005.1"/>
</dbReference>
<keyword evidence="4" id="KW-1185">Reference proteome</keyword>
<dbReference type="InterPro" id="IPR022537">
    <property type="entry name" value="TRSP_dom"/>
</dbReference>
<feature type="domain" description="TRSP" evidence="1">
    <location>
        <begin position="318"/>
        <end position="442"/>
    </location>
</feature>
<evidence type="ECO:0000259" key="2">
    <source>
        <dbReference type="Pfam" id="PF15609"/>
    </source>
</evidence>
<reference evidence="3 4" key="1">
    <citation type="submission" date="2017-06" db="EMBL/GenBank/DDBJ databases">
        <authorList>
            <consortium name="Pathogen Informatics"/>
        </authorList>
    </citation>
    <scope>NUCLEOTIDE SEQUENCE [LARGE SCALE GENOMIC DNA]</scope>
    <source>
        <strain evidence="3 4">NCTC13839</strain>
    </source>
</reference>